<feature type="coiled-coil region" evidence="1">
    <location>
        <begin position="26"/>
        <end position="53"/>
    </location>
</feature>
<gene>
    <name evidence="4" type="ORF">Pka01_14130</name>
</gene>
<evidence type="ECO:0008006" key="6">
    <source>
        <dbReference type="Google" id="ProtNLM"/>
    </source>
</evidence>
<evidence type="ECO:0000313" key="4">
    <source>
        <dbReference type="EMBL" id="GIG78286.1"/>
    </source>
</evidence>
<evidence type="ECO:0000313" key="5">
    <source>
        <dbReference type="Proteomes" id="UP000630097"/>
    </source>
</evidence>
<evidence type="ECO:0000256" key="1">
    <source>
        <dbReference type="SAM" id="Coils"/>
    </source>
</evidence>
<evidence type="ECO:0000256" key="3">
    <source>
        <dbReference type="SAM" id="SignalP"/>
    </source>
</evidence>
<proteinExistence type="predicted"/>
<dbReference type="AlphaFoldDB" id="A0A8J3PQ28"/>
<reference evidence="4 5" key="1">
    <citation type="submission" date="2021-01" db="EMBL/GenBank/DDBJ databases">
        <title>Whole genome shotgun sequence of Planotetraspora kaengkrachanensis NBRC 104272.</title>
        <authorList>
            <person name="Komaki H."/>
            <person name="Tamura T."/>
        </authorList>
    </citation>
    <scope>NUCLEOTIDE SEQUENCE [LARGE SCALE GENOMIC DNA]</scope>
    <source>
        <strain evidence="4 5">NBRC 104272</strain>
    </source>
</reference>
<feature type="signal peptide" evidence="3">
    <location>
        <begin position="1"/>
        <end position="28"/>
    </location>
</feature>
<accession>A0A8J3PQ28</accession>
<feature type="region of interest" description="Disordered" evidence="2">
    <location>
        <begin position="125"/>
        <end position="152"/>
    </location>
</feature>
<comment type="caution">
    <text evidence="4">The sequence shown here is derived from an EMBL/GenBank/DDBJ whole genome shotgun (WGS) entry which is preliminary data.</text>
</comment>
<dbReference type="Proteomes" id="UP000630097">
    <property type="component" value="Unassembled WGS sequence"/>
</dbReference>
<dbReference type="EMBL" id="BONV01000004">
    <property type="protein sequence ID" value="GIG78286.1"/>
    <property type="molecule type" value="Genomic_DNA"/>
</dbReference>
<keyword evidence="3" id="KW-0732">Signal</keyword>
<evidence type="ECO:0000256" key="2">
    <source>
        <dbReference type="SAM" id="MobiDB-lite"/>
    </source>
</evidence>
<keyword evidence="1" id="KW-0175">Coiled coil</keyword>
<organism evidence="4 5">
    <name type="scientific">Planotetraspora kaengkrachanensis</name>
    <dbReference type="NCBI Taxonomy" id="575193"/>
    <lineage>
        <taxon>Bacteria</taxon>
        <taxon>Bacillati</taxon>
        <taxon>Actinomycetota</taxon>
        <taxon>Actinomycetes</taxon>
        <taxon>Streptosporangiales</taxon>
        <taxon>Streptosporangiaceae</taxon>
        <taxon>Planotetraspora</taxon>
    </lineage>
</organism>
<dbReference type="RefSeq" id="WP_203881778.1">
    <property type="nucleotide sequence ID" value="NZ_BAABHH010000006.1"/>
</dbReference>
<feature type="chain" id="PRO_5035156384" description="Secreted protein" evidence="3">
    <location>
        <begin position="29"/>
        <end position="152"/>
    </location>
</feature>
<keyword evidence="5" id="KW-1185">Reference proteome</keyword>
<protein>
    <recommendedName>
        <fullName evidence="6">Secreted protein</fullName>
    </recommendedName>
</protein>
<name>A0A8J3PQ28_9ACTN</name>
<sequence>MSKRVMVTLASAAVLSAVVPGIAGYVTAQFEALDQARKDLARLQNQLRMVELNVEPAAAVPCGPGTSSDDNMRELQAPRHTHVRPWHNSAYMQAVPPSIWNSLVVPDISRPAVTPWPREIAHQPLRFERSARAPRDWPHDHSSWADRNWRER</sequence>